<keyword evidence="5 8" id="KW-1133">Transmembrane helix</keyword>
<evidence type="ECO:0000256" key="3">
    <source>
        <dbReference type="ARBA" id="ARBA00022475"/>
    </source>
</evidence>
<feature type="transmembrane region" description="Helical" evidence="8">
    <location>
        <begin position="136"/>
        <end position="155"/>
    </location>
</feature>
<dbReference type="EMBL" id="QRGR01000012">
    <property type="protein sequence ID" value="RDV14775.1"/>
    <property type="molecule type" value="Genomic_DNA"/>
</dbReference>
<dbReference type="Proteomes" id="UP000256708">
    <property type="component" value="Unassembled WGS sequence"/>
</dbReference>
<dbReference type="InterPro" id="IPR001750">
    <property type="entry name" value="ND/Mrp_TM"/>
</dbReference>
<dbReference type="GO" id="GO:0008137">
    <property type="term" value="F:NADH dehydrogenase (ubiquinone) activity"/>
    <property type="evidence" value="ECO:0007669"/>
    <property type="project" value="InterPro"/>
</dbReference>
<feature type="transmembrane region" description="Helical" evidence="8">
    <location>
        <begin position="6"/>
        <end position="28"/>
    </location>
</feature>
<sequence length="503" mass="54926">MQLQDNLLLLLPMLVPFIGAVLCIFCWRAIVIQKIIALLTQIGLTGCSIWLLQHVVQQGIATIQIGGWPAPFGITIIADLFSCLLLTAGALAGLAVIIYSFYDLDKPRIRFGYYPVVMIMQMGIGGTLLTGDLFNLYVWFEILLICAFVLITIGGTKQQLEGALKYVTINLIASGLLLVGIGTIYGMVGSLNMAQIAVQAQNLPHMQGLFVVASMFFIVSVGIKAAVFPLFFWLPASYHTPPIAISAIIAGLLTKVGLYVLVRLFTLIFKVEPGFTTDVLLVMAGLTMVVGVLGAASQNDYRKVLSFSIVSQIGYMLMGLAIFTPLAIAGSVYFIMHNMLVKTNLFLVGGAVAQEQGSFNFRYLGGVYKKRPLLAIIFFISAMSLAGIPPFSGFWGKFMLAKAGFESGFYTIAGISLGAGVITIIYLTKIWNQVFLKDKSKDIPVNLLHKQPFKKMLQLPMLLLLTVILALGIFAEPFIHLTMQAAEELLHSEIYINAVLKEN</sequence>
<proteinExistence type="inferred from homology"/>
<dbReference type="OrthoDB" id="9807568at2"/>
<keyword evidence="6 8" id="KW-0472">Membrane</keyword>
<dbReference type="AlphaFoldDB" id="A0A3D8LBK2"/>
<reference evidence="11" key="1">
    <citation type="submission" date="2018-08" db="EMBL/GenBank/DDBJ databases">
        <authorList>
            <person name="Liu Z.-W."/>
            <person name="Du Z.-J."/>
        </authorList>
    </citation>
    <scope>NUCLEOTIDE SEQUENCE [LARGE SCALE GENOMIC DNA]</scope>
    <source>
        <strain evidence="11">H4X</strain>
    </source>
</reference>
<evidence type="ECO:0000256" key="1">
    <source>
        <dbReference type="ARBA" id="ARBA00004651"/>
    </source>
</evidence>
<gene>
    <name evidence="10" type="ORF">DXT99_12470</name>
</gene>
<comment type="similarity">
    <text evidence="2">Belongs to the CPA3 antiporters (TC 2.A.63) subunit D family.</text>
</comment>
<feature type="transmembrane region" description="Helical" evidence="8">
    <location>
        <begin position="208"/>
        <end position="232"/>
    </location>
</feature>
<feature type="transmembrane region" description="Helical" evidence="8">
    <location>
        <begin position="304"/>
        <end position="328"/>
    </location>
</feature>
<feature type="domain" description="NADH:quinone oxidoreductase/Mrp antiporter transmembrane" evidence="9">
    <location>
        <begin position="131"/>
        <end position="423"/>
    </location>
</feature>
<dbReference type="GO" id="GO:0005886">
    <property type="term" value="C:plasma membrane"/>
    <property type="evidence" value="ECO:0007669"/>
    <property type="project" value="UniProtKB-SubCell"/>
</dbReference>
<feature type="transmembrane region" description="Helical" evidence="8">
    <location>
        <begin position="459"/>
        <end position="479"/>
    </location>
</feature>
<evidence type="ECO:0000256" key="6">
    <source>
        <dbReference type="ARBA" id="ARBA00023136"/>
    </source>
</evidence>
<keyword evidence="4 7" id="KW-0812">Transmembrane</keyword>
<feature type="transmembrane region" description="Helical" evidence="8">
    <location>
        <begin position="275"/>
        <end position="297"/>
    </location>
</feature>
<evidence type="ECO:0000259" key="9">
    <source>
        <dbReference type="Pfam" id="PF00361"/>
    </source>
</evidence>
<organism evidence="10 11">
    <name type="scientific">Pontibacter diazotrophicus</name>
    <dbReference type="NCBI Taxonomy" id="1400979"/>
    <lineage>
        <taxon>Bacteria</taxon>
        <taxon>Pseudomonadati</taxon>
        <taxon>Bacteroidota</taxon>
        <taxon>Cytophagia</taxon>
        <taxon>Cytophagales</taxon>
        <taxon>Hymenobacteraceae</taxon>
        <taxon>Pontibacter</taxon>
    </lineage>
</organism>
<evidence type="ECO:0000256" key="8">
    <source>
        <dbReference type="SAM" id="Phobius"/>
    </source>
</evidence>
<dbReference type="InterPro" id="IPR003918">
    <property type="entry name" value="NADH_UbQ_OxRdtase"/>
</dbReference>
<keyword evidence="3" id="KW-1003">Cell membrane</keyword>
<feature type="transmembrane region" description="Helical" evidence="8">
    <location>
        <begin position="244"/>
        <end position="269"/>
    </location>
</feature>
<feature type="transmembrane region" description="Helical" evidence="8">
    <location>
        <begin position="167"/>
        <end position="188"/>
    </location>
</feature>
<dbReference type="Pfam" id="PF00361">
    <property type="entry name" value="Proton_antipo_M"/>
    <property type="match status" value="1"/>
</dbReference>
<accession>A0A3D8LBK2</accession>
<dbReference type="RefSeq" id="WP_115565887.1">
    <property type="nucleotide sequence ID" value="NZ_QRGR01000012.1"/>
</dbReference>
<keyword evidence="11" id="KW-1185">Reference proteome</keyword>
<evidence type="ECO:0000256" key="7">
    <source>
        <dbReference type="RuleBase" id="RU000320"/>
    </source>
</evidence>
<dbReference type="InterPro" id="IPR050586">
    <property type="entry name" value="CPA3_Na-H_Antiporter_D"/>
</dbReference>
<name>A0A3D8LBK2_9BACT</name>
<protein>
    <submittedName>
        <fullName evidence="10">Na+/H+ antiporter subunit D</fullName>
    </submittedName>
</protein>
<evidence type="ECO:0000256" key="2">
    <source>
        <dbReference type="ARBA" id="ARBA00005346"/>
    </source>
</evidence>
<dbReference type="PRINTS" id="PR01437">
    <property type="entry name" value="NUOXDRDTASE4"/>
</dbReference>
<evidence type="ECO:0000313" key="10">
    <source>
        <dbReference type="EMBL" id="RDV14775.1"/>
    </source>
</evidence>
<comment type="caution">
    <text evidence="10">The sequence shown here is derived from an EMBL/GenBank/DDBJ whole genome shotgun (WGS) entry which is preliminary data.</text>
</comment>
<comment type="subcellular location">
    <subcellularLocation>
        <location evidence="1">Cell membrane</location>
        <topology evidence="1">Multi-pass membrane protein</topology>
    </subcellularLocation>
    <subcellularLocation>
        <location evidence="7">Membrane</location>
        <topology evidence="7">Multi-pass membrane protein</topology>
    </subcellularLocation>
</comment>
<feature type="transmembrane region" description="Helical" evidence="8">
    <location>
        <begin position="407"/>
        <end position="427"/>
    </location>
</feature>
<evidence type="ECO:0000256" key="4">
    <source>
        <dbReference type="ARBA" id="ARBA00022692"/>
    </source>
</evidence>
<dbReference type="GO" id="GO:0042773">
    <property type="term" value="P:ATP synthesis coupled electron transport"/>
    <property type="evidence" value="ECO:0007669"/>
    <property type="project" value="InterPro"/>
</dbReference>
<dbReference type="PANTHER" id="PTHR42703:SF1">
    <property type="entry name" value="NA(+)_H(+) ANTIPORTER SUBUNIT D1"/>
    <property type="match status" value="1"/>
</dbReference>
<evidence type="ECO:0000256" key="5">
    <source>
        <dbReference type="ARBA" id="ARBA00022989"/>
    </source>
</evidence>
<feature type="transmembrane region" description="Helical" evidence="8">
    <location>
        <begin position="72"/>
        <end position="99"/>
    </location>
</feature>
<feature type="transmembrane region" description="Helical" evidence="8">
    <location>
        <begin position="111"/>
        <end position="130"/>
    </location>
</feature>
<dbReference type="PANTHER" id="PTHR42703">
    <property type="entry name" value="NADH DEHYDROGENASE"/>
    <property type="match status" value="1"/>
</dbReference>
<feature type="transmembrane region" description="Helical" evidence="8">
    <location>
        <begin position="373"/>
        <end position="395"/>
    </location>
</feature>
<evidence type="ECO:0000313" key="11">
    <source>
        <dbReference type="Proteomes" id="UP000256708"/>
    </source>
</evidence>